<dbReference type="PANTHER" id="PTHR43755:SF1">
    <property type="entry name" value="FAD-DEPENDENT PYRIDINE NUCLEOTIDE-DISULPHIDE OXIDOREDUCTASE"/>
    <property type="match status" value="1"/>
</dbReference>
<proteinExistence type="predicted"/>
<name>A0A7C1FSH9_THERO</name>
<feature type="domain" description="FAD/NAD(P)-binding" evidence="1">
    <location>
        <begin position="166"/>
        <end position="312"/>
    </location>
</feature>
<dbReference type="InterPro" id="IPR036188">
    <property type="entry name" value="FAD/NAD-bd_sf"/>
</dbReference>
<dbReference type="GO" id="GO:0016491">
    <property type="term" value="F:oxidoreductase activity"/>
    <property type="evidence" value="ECO:0007669"/>
    <property type="project" value="InterPro"/>
</dbReference>
<dbReference type="EMBL" id="DSJL01000011">
    <property type="protein sequence ID" value="HEF65915.1"/>
    <property type="molecule type" value="Genomic_DNA"/>
</dbReference>
<dbReference type="InterPro" id="IPR023753">
    <property type="entry name" value="FAD/NAD-binding_dom"/>
</dbReference>
<dbReference type="PANTHER" id="PTHR43755">
    <property type="match status" value="1"/>
</dbReference>
<dbReference type="Pfam" id="PF07992">
    <property type="entry name" value="Pyr_redox_2"/>
    <property type="match status" value="2"/>
</dbReference>
<dbReference type="AlphaFoldDB" id="A0A7C1FSH9"/>
<dbReference type="InterPro" id="IPR052541">
    <property type="entry name" value="SQRD"/>
</dbReference>
<protein>
    <submittedName>
        <fullName evidence="2">NAD(P)/FAD-dependent oxidoreductase</fullName>
    </submittedName>
</protein>
<organism evidence="2">
    <name type="scientific">Thermomicrobium roseum</name>
    <dbReference type="NCBI Taxonomy" id="500"/>
    <lineage>
        <taxon>Bacteria</taxon>
        <taxon>Pseudomonadati</taxon>
        <taxon>Thermomicrobiota</taxon>
        <taxon>Thermomicrobia</taxon>
        <taxon>Thermomicrobiales</taxon>
        <taxon>Thermomicrobiaceae</taxon>
        <taxon>Thermomicrobium</taxon>
    </lineage>
</organism>
<reference evidence="2" key="1">
    <citation type="journal article" date="2020" name="mSystems">
        <title>Genome- and Community-Level Interaction Insights into Carbon Utilization and Element Cycling Functions of Hydrothermarchaeota in Hydrothermal Sediment.</title>
        <authorList>
            <person name="Zhou Z."/>
            <person name="Liu Y."/>
            <person name="Xu W."/>
            <person name="Pan J."/>
            <person name="Luo Z.H."/>
            <person name="Li M."/>
        </authorList>
    </citation>
    <scope>NUCLEOTIDE SEQUENCE [LARGE SCALE GENOMIC DNA]</scope>
    <source>
        <strain evidence="2">SpSt-222</strain>
    </source>
</reference>
<dbReference type="PRINTS" id="PR00368">
    <property type="entry name" value="FADPNR"/>
</dbReference>
<feature type="domain" description="FAD/NAD(P)-binding" evidence="1">
    <location>
        <begin position="4"/>
        <end position="120"/>
    </location>
</feature>
<sequence length="389" mass="41825">MARNVVIIGAGPGGLAAARALRSYLDPNDRIVVIDRHDEQRLGVTLLLIMRGWREPEEVMIRPSRVLAGTAELLVAEALQIDSTTRRVETSVGSITYDALVLASGAEVVPELIPGLASALENGVAGHCWTLPAALQLRERLHCFPGGRVLIVIARLPYKCPPAPYEVALLVRDLAEERGIGQSIEVTVVTPEPSPLAVAGPAIGEQLTRLLEARGVSLRTGEQLSSVDPRHREVVFASGSRELFDLLIVVPPHRAPALVRDAGLADGDWVPASLETMRTSVDGIWAIGDVAAVRIRENLLVPKAAVFAQQQAEVAARDIARWLGYDAPEPEVRAFGRCWFLTGRGMAGAIEGDFLAEPRPAVTLSSPSPEGFTQMEAELASWLAQDPGR</sequence>
<evidence type="ECO:0000313" key="2">
    <source>
        <dbReference type="EMBL" id="HEF65915.1"/>
    </source>
</evidence>
<gene>
    <name evidence="2" type="ORF">ENP47_10000</name>
</gene>
<comment type="caution">
    <text evidence="2">The sequence shown here is derived from an EMBL/GenBank/DDBJ whole genome shotgun (WGS) entry which is preliminary data.</text>
</comment>
<dbReference type="Gene3D" id="3.50.50.60">
    <property type="entry name" value="FAD/NAD(P)-binding domain"/>
    <property type="match status" value="2"/>
</dbReference>
<dbReference type="SUPFAM" id="SSF51905">
    <property type="entry name" value="FAD/NAD(P)-binding domain"/>
    <property type="match status" value="1"/>
</dbReference>
<evidence type="ECO:0000259" key="1">
    <source>
        <dbReference type="Pfam" id="PF07992"/>
    </source>
</evidence>
<dbReference type="PRINTS" id="PR00411">
    <property type="entry name" value="PNDRDTASEI"/>
</dbReference>
<accession>A0A7C1FSH9</accession>